<proteinExistence type="predicted"/>
<dbReference type="EMBL" id="CAJVCH010312826">
    <property type="protein sequence ID" value="CAG7786222.1"/>
    <property type="molecule type" value="Genomic_DNA"/>
</dbReference>
<protein>
    <submittedName>
        <fullName evidence="1">Uncharacterized protein</fullName>
    </submittedName>
</protein>
<sequence>MGKTRVFLLNDIATWKEAYCRPELCRHPGRLFESVLENKGIVFGNATLTISSDSSIFGRGSILLLVPFISKIFQVQSRNELIKQTLLKFQELLQNRLQEYAASRRNSEIRGITDAFFDKVEQTDPNSNSFFARGDSLHLVYMGLLMSGVDSTSQSMLYTYRRKVSYGIWTQWSETETVFCDFTSKMFLEIPL</sequence>
<dbReference type="AlphaFoldDB" id="A0A8J2P9K5"/>
<comment type="caution">
    <text evidence="1">The sequence shown here is derived from an EMBL/GenBank/DDBJ whole genome shotgun (WGS) entry which is preliminary data.</text>
</comment>
<name>A0A8J2P9K5_9HEXA</name>
<keyword evidence="2" id="KW-1185">Reference proteome</keyword>
<reference evidence="1" key="1">
    <citation type="submission" date="2021-06" db="EMBL/GenBank/DDBJ databases">
        <authorList>
            <person name="Hodson N. C."/>
            <person name="Mongue J. A."/>
            <person name="Jaron S. K."/>
        </authorList>
    </citation>
    <scope>NUCLEOTIDE SEQUENCE</scope>
</reference>
<accession>A0A8J2P9K5</accession>
<evidence type="ECO:0000313" key="2">
    <source>
        <dbReference type="Proteomes" id="UP000708208"/>
    </source>
</evidence>
<dbReference type="Proteomes" id="UP000708208">
    <property type="component" value="Unassembled WGS sequence"/>
</dbReference>
<evidence type="ECO:0000313" key="1">
    <source>
        <dbReference type="EMBL" id="CAG7786222.1"/>
    </source>
</evidence>
<gene>
    <name evidence="1" type="ORF">AFUS01_LOCUS24797</name>
</gene>
<organism evidence="1 2">
    <name type="scientific">Allacma fusca</name>
    <dbReference type="NCBI Taxonomy" id="39272"/>
    <lineage>
        <taxon>Eukaryota</taxon>
        <taxon>Metazoa</taxon>
        <taxon>Ecdysozoa</taxon>
        <taxon>Arthropoda</taxon>
        <taxon>Hexapoda</taxon>
        <taxon>Collembola</taxon>
        <taxon>Symphypleona</taxon>
        <taxon>Sminthuridae</taxon>
        <taxon>Allacma</taxon>
    </lineage>
</organism>